<comment type="caution">
    <text evidence="1">The sequence shown here is derived from an EMBL/GenBank/DDBJ whole genome shotgun (WGS) entry which is preliminary data.</text>
</comment>
<gene>
    <name evidence="1" type="ORF">S03H2_47363</name>
</gene>
<evidence type="ECO:0000313" key="1">
    <source>
        <dbReference type="EMBL" id="GAH71145.1"/>
    </source>
</evidence>
<proteinExistence type="predicted"/>
<sequence>VINVAAAGVIGTVNLYDGFSTSDTERLRATTGYDFPGNLSYPIQFSKALYVVKDVAIGSYTIGYLTMDTVNGIRLEAVKENECIRCNARKELESK</sequence>
<reference evidence="1" key="1">
    <citation type="journal article" date="2014" name="Front. Microbiol.">
        <title>High frequency of phylogenetically diverse reductive dehalogenase-homologous genes in deep subseafloor sedimentary metagenomes.</title>
        <authorList>
            <person name="Kawai M."/>
            <person name="Futagami T."/>
            <person name="Toyoda A."/>
            <person name="Takaki Y."/>
            <person name="Nishi S."/>
            <person name="Hori S."/>
            <person name="Arai W."/>
            <person name="Tsubouchi T."/>
            <person name="Morono Y."/>
            <person name="Uchiyama I."/>
            <person name="Ito T."/>
            <person name="Fujiyama A."/>
            <person name="Inagaki F."/>
            <person name="Takami H."/>
        </authorList>
    </citation>
    <scope>NUCLEOTIDE SEQUENCE</scope>
    <source>
        <strain evidence="1">Expedition CK06-06</strain>
    </source>
</reference>
<dbReference type="AlphaFoldDB" id="X1IPG4"/>
<dbReference type="EMBL" id="BARU01029801">
    <property type="protein sequence ID" value="GAH71145.1"/>
    <property type="molecule type" value="Genomic_DNA"/>
</dbReference>
<protein>
    <submittedName>
        <fullName evidence="1">Uncharacterized protein</fullName>
    </submittedName>
</protein>
<accession>X1IPG4</accession>
<feature type="non-terminal residue" evidence="1">
    <location>
        <position position="1"/>
    </location>
</feature>
<name>X1IPG4_9ZZZZ</name>
<organism evidence="1">
    <name type="scientific">marine sediment metagenome</name>
    <dbReference type="NCBI Taxonomy" id="412755"/>
    <lineage>
        <taxon>unclassified sequences</taxon>
        <taxon>metagenomes</taxon>
        <taxon>ecological metagenomes</taxon>
    </lineage>
</organism>